<dbReference type="STRING" id="670482.SAMN04488542_112111"/>
<gene>
    <name evidence="1" type="ORF">SAMN04488542_112111</name>
</gene>
<evidence type="ECO:0000313" key="1">
    <source>
        <dbReference type="EMBL" id="SDF54582.1"/>
    </source>
</evidence>
<keyword evidence="2" id="KW-1185">Reference proteome</keyword>
<organism evidence="1 2">
    <name type="scientific">Fontibacillus panacisegetis</name>
    <dbReference type="NCBI Taxonomy" id="670482"/>
    <lineage>
        <taxon>Bacteria</taxon>
        <taxon>Bacillati</taxon>
        <taxon>Bacillota</taxon>
        <taxon>Bacilli</taxon>
        <taxon>Bacillales</taxon>
        <taxon>Paenibacillaceae</taxon>
        <taxon>Fontibacillus</taxon>
    </lineage>
</organism>
<protein>
    <recommendedName>
        <fullName evidence="3">DUF2399 domain-containing protein</fullName>
    </recommendedName>
</protein>
<proteinExistence type="predicted"/>
<dbReference type="GO" id="GO:0005694">
    <property type="term" value="C:chromosome"/>
    <property type="evidence" value="ECO:0007669"/>
    <property type="project" value="InterPro"/>
</dbReference>
<dbReference type="AlphaFoldDB" id="A0A1G7LYI5"/>
<reference evidence="1 2" key="1">
    <citation type="submission" date="2016-10" db="EMBL/GenBank/DDBJ databases">
        <authorList>
            <person name="de Groot N.N."/>
        </authorList>
    </citation>
    <scope>NUCLEOTIDE SEQUENCE [LARGE SCALE GENOMIC DNA]</scope>
    <source>
        <strain evidence="1 2">DSM 28129</strain>
    </source>
</reference>
<dbReference type="InterPro" id="IPR036078">
    <property type="entry name" value="Spo11/TopoVI_A_sf"/>
</dbReference>
<dbReference type="RefSeq" id="WP_175471391.1">
    <property type="nucleotide sequence ID" value="NZ_FNBG01000012.1"/>
</dbReference>
<dbReference type="GO" id="GO:0003677">
    <property type="term" value="F:DNA binding"/>
    <property type="evidence" value="ECO:0007669"/>
    <property type="project" value="InterPro"/>
</dbReference>
<dbReference type="SUPFAM" id="SSF56726">
    <property type="entry name" value="DNA topoisomerase IV, alpha subunit"/>
    <property type="match status" value="1"/>
</dbReference>
<evidence type="ECO:0000313" key="2">
    <source>
        <dbReference type="Proteomes" id="UP000198972"/>
    </source>
</evidence>
<evidence type="ECO:0008006" key="3">
    <source>
        <dbReference type="Google" id="ProtNLM"/>
    </source>
</evidence>
<dbReference type="Proteomes" id="UP000198972">
    <property type="component" value="Unassembled WGS sequence"/>
</dbReference>
<dbReference type="EMBL" id="FNBG01000012">
    <property type="protein sequence ID" value="SDF54582.1"/>
    <property type="molecule type" value="Genomic_DNA"/>
</dbReference>
<sequence>MEDNNILQYIKRYILKSGEQLDINYCTASLSSTIIDIVIVKQTARTFRKVGLLTLSVDMQPQHEDLPDPSLLKWTLHKRVVLQDEAQAFDWLSQGWIIKEMRFKQDEKTIDRAFYRMGYRLFSYLQHQEVEERQSTMNQLHDYQVKAIQLIEKLSAHNHTDRIVQLSSLLHRITVTSHWRIEDMEVSNWFPMSWGTVKRIRYLVFALALIDISCNEELFDWKEIGARYYGEIGGSKTFDSDKEEFINLLEEWTGKPVSTIGMVSLGKITPLFFAGNLIGEWSNYRPGPVHALTDLSIAQDHYRTDAQILWLVENRAILTRIAAENNFIQDTGSLVVCVDGHLRSSHKHFIQDVIHNSDIQQVLLWSDYDADGLLIAHEMMKTVSEYKLILKWISHDHQVIGSWSVYEQYMKELLQKKRLEQEQVLGRSEDWRRWINL</sequence>
<accession>A0A1G7LYI5</accession>
<name>A0A1G7LYI5_9BACL</name>